<dbReference type="EMBL" id="BGZK01000510">
    <property type="protein sequence ID" value="GBP47823.1"/>
    <property type="molecule type" value="Genomic_DNA"/>
</dbReference>
<reference evidence="1 2" key="1">
    <citation type="journal article" date="2019" name="Commun. Biol.">
        <title>The bagworm genome reveals a unique fibroin gene that provides high tensile strength.</title>
        <authorList>
            <person name="Kono N."/>
            <person name="Nakamura H."/>
            <person name="Ohtoshi R."/>
            <person name="Tomita M."/>
            <person name="Numata K."/>
            <person name="Arakawa K."/>
        </authorList>
    </citation>
    <scope>NUCLEOTIDE SEQUENCE [LARGE SCALE GENOMIC DNA]</scope>
</reference>
<accession>A0A4C1W9V1</accession>
<evidence type="ECO:0000313" key="1">
    <source>
        <dbReference type="EMBL" id="GBP47823.1"/>
    </source>
</evidence>
<keyword evidence="2" id="KW-1185">Reference proteome</keyword>
<proteinExistence type="predicted"/>
<protein>
    <submittedName>
        <fullName evidence="1">Uncharacterized protein</fullName>
    </submittedName>
</protein>
<sequence>MRPGSKRIRIRIESVNGIEIKKYTGSRIESESEIRIGGELIIMYPKKGNSNKEEVIGGYVLAKEVVVSQWLRPLPSNQAARLAFEVCLREHVKPSVPECWKKNQKRAKIICKLIN</sequence>
<dbReference type="AlphaFoldDB" id="A0A4C1W9V1"/>
<gene>
    <name evidence="1" type="ORF">EVAR_79672_1</name>
</gene>
<organism evidence="1 2">
    <name type="scientific">Eumeta variegata</name>
    <name type="common">Bagworm moth</name>
    <name type="synonym">Eumeta japonica</name>
    <dbReference type="NCBI Taxonomy" id="151549"/>
    <lineage>
        <taxon>Eukaryota</taxon>
        <taxon>Metazoa</taxon>
        <taxon>Ecdysozoa</taxon>
        <taxon>Arthropoda</taxon>
        <taxon>Hexapoda</taxon>
        <taxon>Insecta</taxon>
        <taxon>Pterygota</taxon>
        <taxon>Neoptera</taxon>
        <taxon>Endopterygota</taxon>
        <taxon>Lepidoptera</taxon>
        <taxon>Glossata</taxon>
        <taxon>Ditrysia</taxon>
        <taxon>Tineoidea</taxon>
        <taxon>Psychidae</taxon>
        <taxon>Oiketicinae</taxon>
        <taxon>Eumeta</taxon>
    </lineage>
</organism>
<evidence type="ECO:0000313" key="2">
    <source>
        <dbReference type="Proteomes" id="UP000299102"/>
    </source>
</evidence>
<dbReference type="Proteomes" id="UP000299102">
    <property type="component" value="Unassembled WGS sequence"/>
</dbReference>
<comment type="caution">
    <text evidence="1">The sequence shown here is derived from an EMBL/GenBank/DDBJ whole genome shotgun (WGS) entry which is preliminary data.</text>
</comment>
<name>A0A4C1W9V1_EUMVA</name>